<dbReference type="InterPro" id="IPR001304">
    <property type="entry name" value="C-type_lectin-like"/>
</dbReference>
<dbReference type="PANTHER" id="PTHR45710:SF35">
    <property type="entry name" value="C-TYPE LECTIN DOMAIN FAMILY 2 MEMBER D"/>
    <property type="match status" value="1"/>
</dbReference>
<feature type="region of interest" description="Disordered" evidence="5">
    <location>
        <begin position="17"/>
        <end position="51"/>
    </location>
</feature>
<name>A0A6P9C1Y9_PANGU</name>
<evidence type="ECO:0000256" key="5">
    <source>
        <dbReference type="SAM" id="MobiDB-lite"/>
    </source>
</evidence>
<comment type="subcellular location">
    <subcellularLocation>
        <location evidence="1">Cell membrane</location>
        <topology evidence="1">Single-pass type II membrane protein</topology>
    </subcellularLocation>
    <subcellularLocation>
        <location evidence="2">Secreted</location>
    </subcellularLocation>
</comment>
<evidence type="ECO:0000313" key="11">
    <source>
        <dbReference type="RefSeq" id="XP_034277477.1"/>
    </source>
</evidence>
<feature type="domain" description="C-type lectin" evidence="7">
    <location>
        <begin position="115"/>
        <end position="218"/>
    </location>
</feature>
<keyword evidence="6" id="KW-1133">Transmembrane helix</keyword>
<evidence type="ECO:0000313" key="10">
    <source>
        <dbReference type="RefSeq" id="XP_034277476.1"/>
    </source>
</evidence>
<dbReference type="InterPro" id="IPR016187">
    <property type="entry name" value="CTDL_fold"/>
</dbReference>
<dbReference type="GO" id="GO:0005886">
    <property type="term" value="C:plasma membrane"/>
    <property type="evidence" value="ECO:0007669"/>
    <property type="project" value="UniProtKB-SubCell"/>
</dbReference>
<dbReference type="InterPro" id="IPR050828">
    <property type="entry name" value="C-type_lectin/matrix_domain"/>
</dbReference>
<dbReference type="RefSeq" id="XP_060546999.1">
    <property type="nucleotide sequence ID" value="XM_060691016.1"/>
</dbReference>
<dbReference type="PANTHER" id="PTHR45710">
    <property type="entry name" value="C-TYPE LECTIN DOMAIN-CONTAINING PROTEIN 180"/>
    <property type="match status" value="1"/>
</dbReference>
<keyword evidence="4" id="KW-0430">Lectin</keyword>
<dbReference type="KEGG" id="pgut:117667957"/>
<evidence type="ECO:0000256" key="3">
    <source>
        <dbReference type="ARBA" id="ARBA00022525"/>
    </source>
</evidence>
<dbReference type="Pfam" id="PF00059">
    <property type="entry name" value="Lectin_C"/>
    <property type="match status" value="1"/>
</dbReference>
<keyword evidence="6" id="KW-0812">Transmembrane</keyword>
<dbReference type="InterPro" id="IPR033992">
    <property type="entry name" value="NKR-like_CTLD"/>
</dbReference>
<evidence type="ECO:0000313" key="12">
    <source>
        <dbReference type="RefSeq" id="XP_060546999.1"/>
    </source>
</evidence>
<evidence type="ECO:0000256" key="4">
    <source>
        <dbReference type="ARBA" id="ARBA00022734"/>
    </source>
</evidence>
<evidence type="ECO:0000256" key="6">
    <source>
        <dbReference type="SAM" id="Phobius"/>
    </source>
</evidence>
<evidence type="ECO:0000256" key="1">
    <source>
        <dbReference type="ARBA" id="ARBA00004401"/>
    </source>
</evidence>
<dbReference type="GO" id="GO:0005576">
    <property type="term" value="C:extracellular region"/>
    <property type="evidence" value="ECO:0007669"/>
    <property type="project" value="UniProtKB-SubCell"/>
</dbReference>
<keyword evidence="6" id="KW-0472">Membrane</keyword>
<feature type="transmembrane region" description="Helical" evidence="6">
    <location>
        <begin position="68"/>
        <end position="89"/>
    </location>
</feature>
<dbReference type="GeneID" id="117667957"/>
<sequence length="227" mass="25232">MYLFILVTQKAWKMPGEMKGEERDSGCSEQLTSKETTESALGNSDAKPTRNAGKNKALIHKYISDKKIIIIVAIIVIVVLSIVIISLAVKKSETCPLCHTSASQGAACPDFWIGYREKCFYVSKEETNWSLSLITCSSFNASLAVIGSQNELDFWVGILGPFHYWFDLSREVNQVWKWSNGTKFKNQFPVRGEGFCAYINGKGADSTICSMEKHFLCSQPESCGNNG</sequence>
<dbReference type="RefSeq" id="XP_034277477.1">
    <property type="nucleotide sequence ID" value="XM_034421586.1"/>
</dbReference>
<dbReference type="OrthoDB" id="9906043at2759"/>
<reference evidence="9 10" key="1">
    <citation type="submission" date="2025-04" db="UniProtKB">
        <authorList>
            <consortium name="RefSeq"/>
        </authorList>
    </citation>
    <scope>IDENTIFICATION</scope>
    <source>
        <tissue evidence="9 10">Blood</tissue>
    </source>
</reference>
<dbReference type="InterPro" id="IPR016186">
    <property type="entry name" value="C-type_lectin-like/link_sf"/>
</dbReference>
<dbReference type="SMART" id="SM00034">
    <property type="entry name" value="CLECT"/>
    <property type="match status" value="1"/>
</dbReference>
<dbReference type="RefSeq" id="XP_034277475.1">
    <property type="nucleotide sequence ID" value="XM_034421584.1"/>
</dbReference>
<dbReference type="Proteomes" id="UP001652622">
    <property type="component" value="Unplaced"/>
</dbReference>
<keyword evidence="3" id="KW-0964">Secreted</keyword>
<evidence type="ECO:0000313" key="13">
    <source>
        <dbReference type="RefSeq" id="XP_060547002.1"/>
    </source>
</evidence>
<dbReference type="OMA" id="CHHIDHE"/>
<dbReference type="AlphaFoldDB" id="A0A6P9C1Y9"/>
<dbReference type="GO" id="GO:0030246">
    <property type="term" value="F:carbohydrate binding"/>
    <property type="evidence" value="ECO:0007669"/>
    <property type="project" value="UniProtKB-KW"/>
</dbReference>
<evidence type="ECO:0000259" key="7">
    <source>
        <dbReference type="PROSITE" id="PS50041"/>
    </source>
</evidence>
<evidence type="ECO:0000256" key="2">
    <source>
        <dbReference type="ARBA" id="ARBA00004613"/>
    </source>
</evidence>
<accession>A0A6P9C1Y9</accession>
<proteinExistence type="predicted"/>
<organism evidence="8 11">
    <name type="scientific">Pantherophis guttatus</name>
    <name type="common">Corn snake</name>
    <name type="synonym">Elaphe guttata</name>
    <dbReference type="NCBI Taxonomy" id="94885"/>
    <lineage>
        <taxon>Eukaryota</taxon>
        <taxon>Metazoa</taxon>
        <taxon>Chordata</taxon>
        <taxon>Craniata</taxon>
        <taxon>Vertebrata</taxon>
        <taxon>Euteleostomi</taxon>
        <taxon>Lepidosauria</taxon>
        <taxon>Squamata</taxon>
        <taxon>Bifurcata</taxon>
        <taxon>Unidentata</taxon>
        <taxon>Episquamata</taxon>
        <taxon>Toxicofera</taxon>
        <taxon>Serpentes</taxon>
        <taxon>Colubroidea</taxon>
        <taxon>Colubridae</taxon>
        <taxon>Colubrinae</taxon>
        <taxon>Pantherophis</taxon>
    </lineage>
</organism>
<dbReference type="Gene3D" id="3.10.100.10">
    <property type="entry name" value="Mannose-Binding Protein A, subunit A"/>
    <property type="match status" value="1"/>
</dbReference>
<keyword evidence="8" id="KW-1185">Reference proteome</keyword>
<dbReference type="RefSeq" id="XP_034277476.1">
    <property type="nucleotide sequence ID" value="XM_034421585.1"/>
</dbReference>
<protein>
    <submittedName>
        <fullName evidence="9 10">C-type lectin domain family 2 member D-like</fullName>
    </submittedName>
</protein>
<evidence type="ECO:0000313" key="8">
    <source>
        <dbReference type="Proteomes" id="UP001652622"/>
    </source>
</evidence>
<dbReference type="RefSeq" id="XP_060547002.1">
    <property type="nucleotide sequence ID" value="XM_060691019.1"/>
</dbReference>
<dbReference type="PROSITE" id="PS50041">
    <property type="entry name" value="C_TYPE_LECTIN_2"/>
    <property type="match status" value="1"/>
</dbReference>
<feature type="compositionally biased region" description="Basic and acidic residues" evidence="5">
    <location>
        <begin position="17"/>
        <end position="26"/>
    </location>
</feature>
<evidence type="ECO:0000313" key="9">
    <source>
        <dbReference type="RefSeq" id="XP_034277475.1"/>
    </source>
</evidence>
<gene>
    <name evidence="9 10 11 12 13" type="primary">LOC117667957</name>
</gene>
<feature type="compositionally biased region" description="Polar residues" evidence="5">
    <location>
        <begin position="27"/>
        <end position="42"/>
    </location>
</feature>
<dbReference type="CDD" id="cd03593">
    <property type="entry name" value="CLECT_NK_receptors_like"/>
    <property type="match status" value="1"/>
</dbReference>
<dbReference type="SUPFAM" id="SSF56436">
    <property type="entry name" value="C-type lectin-like"/>
    <property type="match status" value="1"/>
</dbReference>